<dbReference type="InterPro" id="IPR010982">
    <property type="entry name" value="Lambda_DNA-bd_dom_sf"/>
</dbReference>
<protein>
    <submittedName>
        <fullName evidence="2">Helix-turn-helix transcriptional regulator</fullName>
    </submittedName>
</protein>
<dbReference type="Gene3D" id="1.10.260.40">
    <property type="entry name" value="lambda repressor-like DNA-binding domains"/>
    <property type="match status" value="1"/>
</dbReference>
<evidence type="ECO:0000313" key="3">
    <source>
        <dbReference type="Proteomes" id="UP001285521"/>
    </source>
</evidence>
<dbReference type="CDD" id="cd00093">
    <property type="entry name" value="HTH_XRE"/>
    <property type="match status" value="1"/>
</dbReference>
<name>A0ABU4T4V8_9PSEU</name>
<keyword evidence="3" id="KW-1185">Reference proteome</keyword>
<organism evidence="2 3">
    <name type="scientific">Lentzea miocenica</name>
    <dbReference type="NCBI Taxonomy" id="3095431"/>
    <lineage>
        <taxon>Bacteria</taxon>
        <taxon>Bacillati</taxon>
        <taxon>Actinomycetota</taxon>
        <taxon>Actinomycetes</taxon>
        <taxon>Pseudonocardiales</taxon>
        <taxon>Pseudonocardiaceae</taxon>
        <taxon>Lentzea</taxon>
    </lineage>
</organism>
<dbReference type="Pfam" id="PF13560">
    <property type="entry name" value="HTH_31"/>
    <property type="match status" value="1"/>
</dbReference>
<dbReference type="SUPFAM" id="SSF47413">
    <property type="entry name" value="lambda repressor-like DNA-binding domains"/>
    <property type="match status" value="1"/>
</dbReference>
<proteinExistence type="predicted"/>
<comment type="caution">
    <text evidence="2">The sequence shown here is derived from an EMBL/GenBank/DDBJ whole genome shotgun (WGS) entry which is preliminary data.</text>
</comment>
<dbReference type="RefSeq" id="WP_319968173.1">
    <property type="nucleotide sequence ID" value="NZ_JAXAVW010000019.1"/>
</dbReference>
<feature type="domain" description="HTH cro/C1-type" evidence="1">
    <location>
        <begin position="17"/>
        <end position="72"/>
    </location>
</feature>
<dbReference type="InterPro" id="IPR043917">
    <property type="entry name" value="DUF5753"/>
</dbReference>
<dbReference type="Proteomes" id="UP001285521">
    <property type="component" value="Unassembled WGS sequence"/>
</dbReference>
<dbReference type="SMART" id="SM00530">
    <property type="entry name" value="HTH_XRE"/>
    <property type="match status" value="1"/>
</dbReference>
<evidence type="ECO:0000259" key="1">
    <source>
        <dbReference type="PROSITE" id="PS50943"/>
    </source>
</evidence>
<dbReference type="InterPro" id="IPR001387">
    <property type="entry name" value="Cro/C1-type_HTH"/>
</dbReference>
<gene>
    <name evidence="2" type="ORF">SK803_23245</name>
</gene>
<sequence length="284" mass="32276">MTAITSTAYSRDLGDELRRLREKFTTLTGAAFAEELGWDPSKVSNIEKGKARASEIDLVQYLMTCGRDSNYFEAFRDRYRYAFDPYVLLVPDNIRTLAMAEAKATKITTYDAHTVPGLIQTPQYARALFIDGGRVAPADIDKGVQLRMERQAVLRRHNRPECLFYVHELALQLKVGDDQLMEEQYLRMLFHTHILRIVPMSAGSAPLRQSSRMLFSFEKHTPVAYSENGLGQVFAHDGGAIRDSREFFTWLETQALDEGQSRSLLASYVSGLRKDLDEPRPELA</sequence>
<reference evidence="2 3" key="1">
    <citation type="submission" date="2023-11" db="EMBL/GenBank/DDBJ databases">
        <title>Lentzea sokolovensis, sp. nov., Lentzea kristufkii, sp. nov., and Lentzea miocenensis, sp. nov., rare actinobacteria from Sokolov Coal Basin, Miocene lacustrine sediment, Czech Republic.</title>
        <authorList>
            <person name="Lara A."/>
            <person name="Kotroba L."/>
            <person name="Nouioui I."/>
            <person name="Neumann-Schaal M."/>
            <person name="Mast Y."/>
            <person name="Chronakova A."/>
        </authorList>
    </citation>
    <scope>NUCLEOTIDE SEQUENCE [LARGE SCALE GENOMIC DNA]</scope>
    <source>
        <strain evidence="2 3">BCCO 10_0856</strain>
    </source>
</reference>
<evidence type="ECO:0000313" key="2">
    <source>
        <dbReference type="EMBL" id="MDX8033145.1"/>
    </source>
</evidence>
<accession>A0ABU4T4V8</accession>
<dbReference type="PROSITE" id="PS50943">
    <property type="entry name" value="HTH_CROC1"/>
    <property type="match status" value="1"/>
</dbReference>
<dbReference type="EMBL" id="JAXAVW010000019">
    <property type="protein sequence ID" value="MDX8033145.1"/>
    <property type="molecule type" value="Genomic_DNA"/>
</dbReference>
<dbReference type="Pfam" id="PF19054">
    <property type="entry name" value="DUF5753"/>
    <property type="match status" value="1"/>
</dbReference>